<reference evidence="1" key="1">
    <citation type="submission" date="2019-12" db="EMBL/GenBank/DDBJ databases">
        <title>Genome sequencing and annotation of Brassica cretica.</title>
        <authorList>
            <person name="Studholme D.J."/>
            <person name="Sarris P.F."/>
        </authorList>
    </citation>
    <scope>NUCLEOTIDE SEQUENCE</scope>
    <source>
        <strain evidence="1">PFS-102/07</strain>
        <tissue evidence="1">Leaf</tissue>
    </source>
</reference>
<gene>
    <name evidence="1" type="ORF">F2Q70_00032236</name>
</gene>
<sequence>MTQSASLLVAPPLFRDLSSTSPALFRDLFSMMNQSTSLWMALLDDYKPIISLSTALLDIESLLERFVKPEKEPQLRQSDVDFESG</sequence>
<protein>
    <submittedName>
        <fullName evidence="1">Uncharacterized protein</fullName>
    </submittedName>
</protein>
<accession>A0A8S9FJ25</accession>
<comment type="caution">
    <text evidence="1">The sequence shown here is derived from an EMBL/GenBank/DDBJ whole genome shotgun (WGS) entry which is preliminary data.</text>
</comment>
<proteinExistence type="predicted"/>
<dbReference type="AlphaFoldDB" id="A0A8S9FJ25"/>
<dbReference type="EMBL" id="QGKY02002305">
    <property type="protein sequence ID" value="KAF2533933.1"/>
    <property type="molecule type" value="Genomic_DNA"/>
</dbReference>
<organism evidence="1">
    <name type="scientific">Brassica cretica</name>
    <name type="common">Mustard</name>
    <dbReference type="NCBI Taxonomy" id="69181"/>
    <lineage>
        <taxon>Eukaryota</taxon>
        <taxon>Viridiplantae</taxon>
        <taxon>Streptophyta</taxon>
        <taxon>Embryophyta</taxon>
        <taxon>Tracheophyta</taxon>
        <taxon>Spermatophyta</taxon>
        <taxon>Magnoliopsida</taxon>
        <taxon>eudicotyledons</taxon>
        <taxon>Gunneridae</taxon>
        <taxon>Pentapetalae</taxon>
        <taxon>rosids</taxon>
        <taxon>malvids</taxon>
        <taxon>Brassicales</taxon>
        <taxon>Brassicaceae</taxon>
        <taxon>Brassiceae</taxon>
        <taxon>Brassica</taxon>
    </lineage>
</organism>
<evidence type="ECO:0000313" key="1">
    <source>
        <dbReference type="EMBL" id="KAF2533933.1"/>
    </source>
</evidence>
<name>A0A8S9FJ25_BRACR</name>